<name>A0A922I6Y7_DERFA</name>
<organism evidence="2 3">
    <name type="scientific">Dermatophagoides farinae</name>
    <name type="common">American house dust mite</name>
    <dbReference type="NCBI Taxonomy" id="6954"/>
    <lineage>
        <taxon>Eukaryota</taxon>
        <taxon>Metazoa</taxon>
        <taxon>Ecdysozoa</taxon>
        <taxon>Arthropoda</taxon>
        <taxon>Chelicerata</taxon>
        <taxon>Arachnida</taxon>
        <taxon>Acari</taxon>
        <taxon>Acariformes</taxon>
        <taxon>Sarcoptiformes</taxon>
        <taxon>Astigmata</taxon>
        <taxon>Psoroptidia</taxon>
        <taxon>Analgoidea</taxon>
        <taxon>Pyroglyphidae</taxon>
        <taxon>Dermatophagoidinae</taxon>
        <taxon>Dermatophagoides</taxon>
    </lineage>
</organism>
<proteinExistence type="predicted"/>
<keyword evidence="3" id="KW-1185">Reference proteome</keyword>
<comment type="caution">
    <text evidence="2">The sequence shown here is derived from an EMBL/GenBank/DDBJ whole genome shotgun (WGS) entry which is preliminary data.</text>
</comment>
<sequence>MNLTSPSIEANNHRILALPFPVSIFILINLTLSGIRPINSEIINSKDSNDDSKTEYLFKRSAPREEPNDDYMHSQLMKDLEMRLYQNQQQQVSGSSHEAMVPNQLQQSPSSISAATIQQRQFTNGGGLQSGYQGESGRLPFANSLYPYLGSKFLSLFPRKSFQLNPYNPFPFLPNLLPHLSYMPYSSQSYSNPWSYGTNPYFSPSFLNHYNSYSHYNNRFNAHQPEMTNTNVHSFFPHMMMMMMTRDCKKT</sequence>
<feature type="transmembrane region" description="Helical" evidence="1">
    <location>
        <begin position="15"/>
        <end position="35"/>
    </location>
</feature>
<dbReference type="EMBL" id="ASGP02000001">
    <property type="protein sequence ID" value="KAH9526126.1"/>
    <property type="molecule type" value="Genomic_DNA"/>
</dbReference>
<reference evidence="2" key="1">
    <citation type="submission" date="2013-05" db="EMBL/GenBank/DDBJ databases">
        <authorList>
            <person name="Yim A.K.Y."/>
            <person name="Chan T.F."/>
            <person name="Ji K.M."/>
            <person name="Liu X.Y."/>
            <person name="Zhou J.W."/>
            <person name="Li R.Q."/>
            <person name="Yang K.Y."/>
            <person name="Li J."/>
            <person name="Li M."/>
            <person name="Law P.T.W."/>
            <person name="Wu Y.L."/>
            <person name="Cai Z.L."/>
            <person name="Qin H."/>
            <person name="Bao Y."/>
            <person name="Leung R.K.K."/>
            <person name="Ng P.K.S."/>
            <person name="Zou J."/>
            <person name="Zhong X.J."/>
            <person name="Ran P.X."/>
            <person name="Zhong N.S."/>
            <person name="Liu Z.G."/>
            <person name="Tsui S.K.W."/>
        </authorList>
    </citation>
    <scope>NUCLEOTIDE SEQUENCE</scope>
    <source>
        <strain evidence="2">Derf</strain>
        <tissue evidence="2">Whole organism</tissue>
    </source>
</reference>
<dbReference type="AlphaFoldDB" id="A0A922I6Y7"/>
<gene>
    <name evidence="2" type="ORF">DERF_000236</name>
</gene>
<keyword evidence="1" id="KW-1133">Transmembrane helix</keyword>
<reference evidence="2" key="2">
    <citation type="journal article" date="2022" name="Res Sq">
        <title>Comparative Genomics Reveals Insights into the Divergent Evolution of Astigmatic Mites and Household Pest Adaptations.</title>
        <authorList>
            <person name="Xiong Q."/>
            <person name="Wan A.T.-Y."/>
            <person name="Liu X.-Y."/>
            <person name="Fung C.S.-H."/>
            <person name="Xiao X."/>
            <person name="Malainual N."/>
            <person name="Hou J."/>
            <person name="Wang L."/>
            <person name="Wang M."/>
            <person name="Yang K."/>
            <person name="Cui Y."/>
            <person name="Leung E."/>
            <person name="Nong W."/>
            <person name="Shin S.-K."/>
            <person name="Au S."/>
            <person name="Jeong K.Y."/>
            <person name="Chew F.T."/>
            <person name="Hui J."/>
            <person name="Leung T.F."/>
            <person name="Tungtrongchitr A."/>
            <person name="Zhong N."/>
            <person name="Liu Z."/>
            <person name="Tsui S."/>
        </authorList>
    </citation>
    <scope>NUCLEOTIDE SEQUENCE</scope>
    <source>
        <strain evidence="2">Derf</strain>
        <tissue evidence="2">Whole organism</tissue>
    </source>
</reference>
<protein>
    <submittedName>
        <fullName evidence="2">Uncharacterized protein</fullName>
    </submittedName>
</protein>
<keyword evidence="1" id="KW-0472">Membrane</keyword>
<evidence type="ECO:0000256" key="1">
    <source>
        <dbReference type="SAM" id="Phobius"/>
    </source>
</evidence>
<accession>A0A922I6Y7</accession>
<evidence type="ECO:0000313" key="3">
    <source>
        <dbReference type="Proteomes" id="UP000790347"/>
    </source>
</evidence>
<keyword evidence="1" id="KW-0812">Transmembrane</keyword>
<evidence type="ECO:0000313" key="2">
    <source>
        <dbReference type="EMBL" id="KAH9526126.1"/>
    </source>
</evidence>
<dbReference type="Proteomes" id="UP000790347">
    <property type="component" value="Unassembled WGS sequence"/>
</dbReference>